<dbReference type="InterPro" id="IPR050793">
    <property type="entry name" value="CMP-NeuNAc_synthase"/>
</dbReference>
<keyword evidence="1" id="KW-0808">Transferase</keyword>
<dbReference type="EMBL" id="LBYI01000013">
    <property type="protein sequence ID" value="KKR50251.1"/>
    <property type="molecule type" value="Genomic_DNA"/>
</dbReference>
<dbReference type="PANTHER" id="PTHR21485">
    <property type="entry name" value="HAD SUPERFAMILY MEMBERS CMAS AND KDSC"/>
    <property type="match status" value="1"/>
</dbReference>
<reference evidence="1 2" key="1">
    <citation type="journal article" date="2015" name="Nature">
        <title>rRNA introns, odd ribosomes, and small enigmatic genomes across a large radiation of phyla.</title>
        <authorList>
            <person name="Brown C.T."/>
            <person name="Hug L.A."/>
            <person name="Thomas B.C."/>
            <person name="Sharon I."/>
            <person name="Castelle C.J."/>
            <person name="Singh A."/>
            <person name="Wilkins M.J."/>
            <person name="Williams K.H."/>
            <person name="Banfield J.F."/>
        </authorList>
    </citation>
    <scope>NUCLEOTIDE SEQUENCE [LARGE SCALE GENOMIC DNA]</scope>
</reference>
<keyword evidence="1" id="KW-0548">Nucleotidyltransferase</keyword>
<dbReference type="SUPFAM" id="SSF53448">
    <property type="entry name" value="Nucleotide-diphospho-sugar transferases"/>
    <property type="match status" value="1"/>
</dbReference>
<dbReference type="Pfam" id="PF02348">
    <property type="entry name" value="CTP_transf_3"/>
    <property type="match status" value="1"/>
</dbReference>
<proteinExistence type="predicted"/>
<name>A0A0G0RK49_9BACT</name>
<dbReference type="AlphaFoldDB" id="A0A0G0RK49"/>
<sequence>MHILAIIPARGGSRGIPKKNIVPLLGKPLIVWSIEAALGSKHIDRVVVSSDDKQILETAKTYGSEVVVRPKKISGDNSPYELLIQHALKELKKKNGYFPDLLVYLQPTSPLRTADDIDKALELFFVKKADAVISVYALDKKYLKSFIAGKNGFLLSAFN</sequence>
<gene>
    <name evidence="1" type="ORF">UT84_C0013G0021</name>
</gene>
<evidence type="ECO:0000313" key="2">
    <source>
        <dbReference type="Proteomes" id="UP000034531"/>
    </source>
</evidence>
<dbReference type="CDD" id="cd02513">
    <property type="entry name" value="CMP-NeuAc_Synthase"/>
    <property type="match status" value="1"/>
</dbReference>
<feature type="non-terminal residue" evidence="1">
    <location>
        <position position="159"/>
    </location>
</feature>
<comment type="caution">
    <text evidence="1">The sequence shown here is derived from an EMBL/GenBank/DDBJ whole genome shotgun (WGS) entry which is preliminary data.</text>
</comment>
<dbReference type="InterPro" id="IPR029044">
    <property type="entry name" value="Nucleotide-diphossugar_trans"/>
</dbReference>
<dbReference type="Gene3D" id="3.90.550.10">
    <property type="entry name" value="Spore Coat Polysaccharide Biosynthesis Protein SpsA, Chain A"/>
    <property type="match status" value="1"/>
</dbReference>
<dbReference type="PANTHER" id="PTHR21485:SF6">
    <property type="entry name" value="N-ACYLNEURAMINATE CYTIDYLYLTRANSFERASE-RELATED"/>
    <property type="match status" value="1"/>
</dbReference>
<evidence type="ECO:0000313" key="1">
    <source>
        <dbReference type="EMBL" id="KKR50251.1"/>
    </source>
</evidence>
<protein>
    <submittedName>
        <fullName evidence="1">Acylneuraminate cytidylyltransferase</fullName>
    </submittedName>
</protein>
<dbReference type="InterPro" id="IPR003329">
    <property type="entry name" value="Cytidylyl_trans"/>
</dbReference>
<dbReference type="Proteomes" id="UP000034531">
    <property type="component" value="Unassembled WGS sequence"/>
</dbReference>
<dbReference type="GO" id="GO:0008781">
    <property type="term" value="F:N-acylneuraminate cytidylyltransferase activity"/>
    <property type="evidence" value="ECO:0007669"/>
    <property type="project" value="TreeGrafter"/>
</dbReference>
<organism evidence="1 2">
    <name type="scientific">Candidatus Curtissbacteria bacterium GW2011_GWA1_40_16</name>
    <dbReference type="NCBI Taxonomy" id="1618405"/>
    <lineage>
        <taxon>Bacteria</taxon>
        <taxon>Candidatus Curtissiibacteriota</taxon>
    </lineage>
</organism>
<accession>A0A0G0RK49</accession>